<keyword evidence="5" id="KW-0503">Monooxygenase</keyword>
<dbReference type="GO" id="GO:0071949">
    <property type="term" value="F:FAD binding"/>
    <property type="evidence" value="ECO:0007669"/>
    <property type="project" value="InterPro"/>
</dbReference>
<dbReference type="SUPFAM" id="SSF51905">
    <property type="entry name" value="FAD/NAD(P)-binding domain"/>
    <property type="match status" value="1"/>
</dbReference>
<dbReference type="PRINTS" id="PR00420">
    <property type="entry name" value="RNGMNOXGNASE"/>
</dbReference>
<keyword evidence="2" id="KW-0285">Flavoprotein</keyword>
<organism evidence="7 8">
    <name type="scientific">Venturia nashicola</name>
    <dbReference type="NCBI Taxonomy" id="86259"/>
    <lineage>
        <taxon>Eukaryota</taxon>
        <taxon>Fungi</taxon>
        <taxon>Dikarya</taxon>
        <taxon>Ascomycota</taxon>
        <taxon>Pezizomycotina</taxon>
        <taxon>Dothideomycetes</taxon>
        <taxon>Pleosporomycetidae</taxon>
        <taxon>Venturiales</taxon>
        <taxon>Venturiaceae</taxon>
        <taxon>Venturia</taxon>
    </lineage>
</organism>
<dbReference type="InterPro" id="IPR050493">
    <property type="entry name" value="FAD-dep_Monooxygenase_BioMet"/>
</dbReference>
<dbReference type="SUPFAM" id="SSF54373">
    <property type="entry name" value="FAD-linked reductases, C-terminal domain"/>
    <property type="match status" value="1"/>
</dbReference>
<comment type="caution">
    <text evidence="7">The sequence shown here is derived from an EMBL/GenBank/DDBJ whole genome shotgun (WGS) entry which is preliminary data.</text>
</comment>
<keyword evidence="3" id="KW-0274">FAD</keyword>
<accession>A0A4Z1NL45</accession>
<proteinExistence type="inferred from homology"/>
<evidence type="ECO:0000256" key="1">
    <source>
        <dbReference type="ARBA" id="ARBA00007992"/>
    </source>
</evidence>
<evidence type="ECO:0000259" key="6">
    <source>
        <dbReference type="Pfam" id="PF01494"/>
    </source>
</evidence>
<evidence type="ECO:0000256" key="4">
    <source>
        <dbReference type="ARBA" id="ARBA00023002"/>
    </source>
</evidence>
<dbReference type="OrthoDB" id="9993796at2759"/>
<dbReference type="GO" id="GO:0004497">
    <property type="term" value="F:monooxygenase activity"/>
    <property type="evidence" value="ECO:0007669"/>
    <property type="project" value="UniProtKB-KW"/>
</dbReference>
<dbReference type="Proteomes" id="UP000298493">
    <property type="component" value="Unassembled WGS sequence"/>
</dbReference>
<dbReference type="STRING" id="86259.A0A4Z1NL45"/>
<sequence length="443" mass="49359">MLDIAIIGGGIAGLSAAISLRRNGHTITVYEKSRFLSEIGAAITVPPNALRELLRLGLDLERAQATPKLQSRLAHGTTLAPKVSESFRDCREHFGAEWHAFHRVDLHEELRGLAQREGVNIILGTEIVRLDCEGGTLTTTDGTVIAKDLIVLSNGLHCKMLQQIVGEPVPPLKDTGSSTYRGLVPMEDVLRHPRLGEWWKNQDPGFYNFQVPEKKLILVTYPARNNKLLNVVFVRRSDNMDRPRETDDWNQDASKQALLDAMEDFHPGVVELVELLEEVKFFRTYTRDTLKRIQRGKVVVIGDAAHPMLPVLAQGAAQAIEDAAALGVIFPESSTVQSISKRLNIYEKARLGRGMATQLVSNSWWTMPRKELEDKARELDERIGSRLPPPDVELLSFEMRRLFQGFDASEDAKKVLDASGGFETTAGSDRGIEVRSGKPFARL</sequence>
<dbReference type="InterPro" id="IPR002938">
    <property type="entry name" value="FAD-bd"/>
</dbReference>
<dbReference type="InterPro" id="IPR036188">
    <property type="entry name" value="FAD/NAD-bd_sf"/>
</dbReference>
<dbReference type="PANTHER" id="PTHR13789">
    <property type="entry name" value="MONOOXYGENASE"/>
    <property type="match status" value="1"/>
</dbReference>
<evidence type="ECO:0000313" key="8">
    <source>
        <dbReference type="Proteomes" id="UP000298493"/>
    </source>
</evidence>
<dbReference type="EMBL" id="SNSC02000022">
    <property type="protein sequence ID" value="TID14568.1"/>
    <property type="molecule type" value="Genomic_DNA"/>
</dbReference>
<evidence type="ECO:0000256" key="3">
    <source>
        <dbReference type="ARBA" id="ARBA00022827"/>
    </source>
</evidence>
<keyword evidence="8" id="KW-1185">Reference proteome</keyword>
<evidence type="ECO:0000313" key="7">
    <source>
        <dbReference type="EMBL" id="TID14568.1"/>
    </source>
</evidence>
<dbReference type="PANTHER" id="PTHR13789:SF215">
    <property type="entry name" value="FAD-BINDING DOMAIN-CONTAINING PROTEIN-RELATED"/>
    <property type="match status" value="1"/>
</dbReference>
<feature type="domain" description="FAD-binding" evidence="6">
    <location>
        <begin position="2"/>
        <end position="356"/>
    </location>
</feature>
<dbReference type="AlphaFoldDB" id="A0A4Z1NL45"/>
<comment type="similarity">
    <text evidence="1">Belongs to the paxM FAD-dependent monooxygenase family.</text>
</comment>
<gene>
    <name evidence="7" type="ORF">E6O75_ATG08714</name>
</gene>
<keyword evidence="4" id="KW-0560">Oxidoreductase</keyword>
<protein>
    <submittedName>
        <fullName evidence="7">3-hydroxybenzoate 6-hydroxylase 1</fullName>
    </submittedName>
</protein>
<name>A0A4Z1NL45_9PEZI</name>
<evidence type="ECO:0000256" key="5">
    <source>
        <dbReference type="ARBA" id="ARBA00023033"/>
    </source>
</evidence>
<dbReference type="Pfam" id="PF01494">
    <property type="entry name" value="FAD_binding_3"/>
    <property type="match status" value="1"/>
</dbReference>
<dbReference type="Gene3D" id="3.50.50.60">
    <property type="entry name" value="FAD/NAD(P)-binding domain"/>
    <property type="match status" value="1"/>
</dbReference>
<evidence type="ECO:0000256" key="2">
    <source>
        <dbReference type="ARBA" id="ARBA00022630"/>
    </source>
</evidence>
<reference evidence="7 8" key="1">
    <citation type="submission" date="2019-04" db="EMBL/GenBank/DDBJ databases">
        <title>High contiguity whole genome sequence and gene annotation resource for two Venturia nashicola isolates.</title>
        <authorList>
            <person name="Prokchorchik M."/>
            <person name="Won K."/>
            <person name="Lee Y."/>
            <person name="Choi E.D."/>
            <person name="Segonzac C."/>
            <person name="Sohn K.H."/>
        </authorList>
    </citation>
    <scope>NUCLEOTIDE SEQUENCE [LARGE SCALE GENOMIC DNA]</scope>
    <source>
        <strain evidence="7 8">PRI2</strain>
    </source>
</reference>